<dbReference type="EMBL" id="AP012342">
    <property type="protein sequence ID" value="BAM07073.1"/>
    <property type="molecule type" value="Genomic_DNA"/>
</dbReference>
<dbReference type="InterPro" id="IPR009078">
    <property type="entry name" value="Ferritin-like_SF"/>
</dbReference>
<accession>I0IP74</accession>
<sequence length="220" mass="25347">MDEKTRMASGTLLRVYADIDLLALELCTDRLPFAPSAKGRKELMDQINEEVIHFSIQDRTLEKLHMPFTPVLTLEKRREIKEWFSNQDWFGFLAGLQLGIEGIGIAIVERVSKHADPIIQESLRIPIIDEKRQTSFGVVEWNEFLAGCSDLEKEEQLKRVLDIFEQIYLLTEAALPIRFEDYWGVLGLKKEDLWETVRERTLLILENAGFKPALPASFVA</sequence>
<dbReference type="STRING" id="1162668.LFE_1390"/>
<dbReference type="Proteomes" id="UP000007382">
    <property type="component" value="Chromosome"/>
</dbReference>
<dbReference type="AlphaFoldDB" id="I0IP74"/>
<dbReference type="PATRIC" id="fig|1162668.3.peg.1651"/>
<name>I0IP74_LEPFC</name>
<reference evidence="1 2" key="1">
    <citation type="journal article" date="2012" name="J. Bacteriol.">
        <title>Complete Genome Sequence of Leptospirillum ferrooxidans Strain C2-3, Isolated from a Fresh Volcanic Ash Deposit on the Island of Miyake, Japan.</title>
        <authorList>
            <person name="Fujimura R."/>
            <person name="Sato Y."/>
            <person name="Nishizawa T."/>
            <person name="Oshima K."/>
            <person name="Kim S.-W."/>
            <person name="Hattori M."/>
            <person name="Kamijo T."/>
            <person name="Ohta H."/>
        </authorList>
    </citation>
    <scope>NUCLEOTIDE SEQUENCE [LARGE SCALE GENOMIC DNA]</scope>
    <source>
        <strain evidence="1 2">C2-3</strain>
    </source>
</reference>
<evidence type="ECO:0000313" key="1">
    <source>
        <dbReference type="EMBL" id="BAM07073.1"/>
    </source>
</evidence>
<evidence type="ECO:0000313" key="2">
    <source>
        <dbReference type="Proteomes" id="UP000007382"/>
    </source>
</evidence>
<reference evidence="2" key="2">
    <citation type="submission" date="2012-03" db="EMBL/GenBank/DDBJ databases">
        <title>The complete genome sequence of the pioneer microbe on fresh volcanic deposit, Leptospirillum ferrooxidans strain C2-3.</title>
        <authorList>
            <person name="Fujimura R."/>
            <person name="Sato Y."/>
            <person name="Nishizawa T."/>
            <person name="Nanba K."/>
            <person name="Oshima K."/>
            <person name="Hattori M."/>
            <person name="Kamijo T."/>
            <person name="Ohta H."/>
        </authorList>
    </citation>
    <scope>NUCLEOTIDE SEQUENCE [LARGE SCALE GENOMIC DNA]</scope>
    <source>
        <strain evidence="2">C2-3</strain>
    </source>
</reference>
<keyword evidence="2" id="KW-1185">Reference proteome</keyword>
<dbReference type="RefSeq" id="WP_014449561.1">
    <property type="nucleotide sequence ID" value="NC_017094.1"/>
</dbReference>
<proteinExistence type="predicted"/>
<dbReference type="KEGG" id="lfc:LFE_1390"/>
<gene>
    <name evidence="1" type="ordered locus">LFE_1390</name>
</gene>
<protein>
    <submittedName>
        <fullName evidence="1">Uncharacterized protein</fullName>
    </submittedName>
</protein>
<dbReference type="HOGENOM" id="CLU_1249355_0_0_0"/>
<dbReference type="OrthoDB" id="9813351at2"/>
<dbReference type="SUPFAM" id="SSF47240">
    <property type="entry name" value="Ferritin-like"/>
    <property type="match status" value="1"/>
</dbReference>
<organism evidence="1 2">
    <name type="scientific">Leptospirillum ferrooxidans (strain C2-3)</name>
    <dbReference type="NCBI Taxonomy" id="1162668"/>
    <lineage>
        <taxon>Bacteria</taxon>
        <taxon>Pseudomonadati</taxon>
        <taxon>Nitrospirota</taxon>
        <taxon>Nitrospiria</taxon>
        <taxon>Nitrospirales</taxon>
        <taxon>Nitrospiraceae</taxon>
        <taxon>Leptospirillum</taxon>
    </lineage>
</organism>